<dbReference type="PROSITE" id="PS51819">
    <property type="entry name" value="VOC"/>
    <property type="match status" value="1"/>
</dbReference>
<feature type="domain" description="VOC" evidence="1">
    <location>
        <begin position="5"/>
        <end position="65"/>
    </location>
</feature>
<evidence type="ECO:0000313" key="3">
    <source>
        <dbReference type="Proteomes" id="UP000694417"/>
    </source>
</evidence>
<accession>A0A8D2I6T7</accession>
<dbReference type="Ensembl" id="ENSUPAT00010026691.1">
    <property type="protein sequence ID" value="ENSUPAP00010023456.1"/>
    <property type="gene ID" value="ENSUPAG00010018542.1"/>
</dbReference>
<dbReference type="GeneTree" id="ENSGT00390000012340"/>
<reference evidence="2" key="2">
    <citation type="submission" date="2025-09" db="UniProtKB">
        <authorList>
            <consortium name="Ensembl"/>
        </authorList>
    </citation>
    <scope>IDENTIFICATION</scope>
</reference>
<evidence type="ECO:0000259" key="1">
    <source>
        <dbReference type="PROSITE" id="PS51819"/>
    </source>
</evidence>
<dbReference type="InterPro" id="IPR043193">
    <property type="entry name" value="GLOD4"/>
</dbReference>
<name>A0A8D2I6T7_UROPR</name>
<sequence length="65" mass="7499">MAGRRALHFVFKVGNRFQTTHFFRDVLGMKVLRHEEFEEGCKAACNGRDILGSHHSFRILPLSLI</sequence>
<protein>
    <submittedName>
        <fullName evidence="2">Glyoxalase domain containing 4</fullName>
    </submittedName>
</protein>
<dbReference type="AlphaFoldDB" id="A0A8D2I6T7"/>
<gene>
    <name evidence="2" type="primary">GLOD4</name>
</gene>
<dbReference type="PANTHER" id="PTHR46466:SF1">
    <property type="entry name" value="GLYOXALASE DOMAIN-CONTAINING PROTEIN 4"/>
    <property type="match status" value="1"/>
</dbReference>
<dbReference type="Proteomes" id="UP000694417">
    <property type="component" value="Unplaced"/>
</dbReference>
<dbReference type="Gene3D" id="3.10.180.10">
    <property type="entry name" value="2,3-Dihydroxybiphenyl 1,2-Dioxygenase, domain 1"/>
    <property type="match status" value="1"/>
</dbReference>
<organism evidence="2 3">
    <name type="scientific">Urocitellus parryii</name>
    <name type="common">Arctic ground squirrel</name>
    <name type="synonym">Spermophilus parryii</name>
    <dbReference type="NCBI Taxonomy" id="9999"/>
    <lineage>
        <taxon>Eukaryota</taxon>
        <taxon>Metazoa</taxon>
        <taxon>Chordata</taxon>
        <taxon>Craniata</taxon>
        <taxon>Vertebrata</taxon>
        <taxon>Euteleostomi</taxon>
        <taxon>Mammalia</taxon>
        <taxon>Eutheria</taxon>
        <taxon>Euarchontoglires</taxon>
        <taxon>Glires</taxon>
        <taxon>Rodentia</taxon>
        <taxon>Sciuromorpha</taxon>
        <taxon>Sciuridae</taxon>
        <taxon>Xerinae</taxon>
        <taxon>Marmotini</taxon>
        <taxon>Urocitellus</taxon>
    </lineage>
</organism>
<dbReference type="InterPro" id="IPR029068">
    <property type="entry name" value="Glyas_Bleomycin-R_OHBP_Dase"/>
</dbReference>
<reference evidence="2" key="1">
    <citation type="submission" date="2025-08" db="UniProtKB">
        <authorList>
            <consortium name="Ensembl"/>
        </authorList>
    </citation>
    <scope>IDENTIFICATION</scope>
</reference>
<keyword evidence="3" id="KW-1185">Reference proteome</keyword>
<evidence type="ECO:0000313" key="2">
    <source>
        <dbReference type="Ensembl" id="ENSUPAP00010023456.1"/>
    </source>
</evidence>
<dbReference type="SUPFAM" id="SSF54593">
    <property type="entry name" value="Glyoxalase/Bleomycin resistance protein/Dihydroxybiphenyl dioxygenase"/>
    <property type="match status" value="1"/>
</dbReference>
<dbReference type="InterPro" id="IPR037523">
    <property type="entry name" value="VOC_core"/>
</dbReference>
<proteinExistence type="predicted"/>
<dbReference type="PANTHER" id="PTHR46466">
    <property type="entry name" value="GLYOXALASE DOMAIN-CONTAINING PROTEIN 4"/>
    <property type="match status" value="1"/>
</dbReference>